<keyword evidence="1" id="KW-1133">Transmembrane helix</keyword>
<evidence type="ECO:0000313" key="2">
    <source>
        <dbReference type="EMBL" id="KAI5355428.1"/>
    </source>
</evidence>
<keyword evidence="1" id="KW-0812">Transmembrane</keyword>
<sequence>MNTHHLSLDKGLLRRASQSERSGIGLDLSLSLGYTFYEKDTRFTNRRSLSPVSLFFFLLFLSELFLPNPIALSQPISDLILHKIIQSSQCKHFTAVF</sequence>
<gene>
    <name evidence="2" type="ORF">L3X38_008323</name>
</gene>
<feature type="transmembrane region" description="Helical" evidence="1">
    <location>
        <begin position="49"/>
        <end position="66"/>
    </location>
</feature>
<proteinExistence type="predicted"/>
<reference evidence="2 3" key="1">
    <citation type="journal article" date="2022" name="G3 (Bethesda)">
        <title>Whole-genome sequence and methylome profiling of the almond [Prunus dulcis (Mill.) D.A. Webb] cultivar 'Nonpareil'.</title>
        <authorList>
            <person name="D'Amico-Willman K.M."/>
            <person name="Ouma W.Z."/>
            <person name="Meulia T."/>
            <person name="Sideli G.M."/>
            <person name="Gradziel T.M."/>
            <person name="Fresnedo-Ramirez J."/>
        </authorList>
    </citation>
    <scope>NUCLEOTIDE SEQUENCE [LARGE SCALE GENOMIC DNA]</scope>
    <source>
        <strain evidence="2">Clone GOH B32 T37-40</strain>
    </source>
</reference>
<keyword evidence="1" id="KW-0472">Membrane</keyword>
<protein>
    <submittedName>
        <fullName evidence="2">Uncharacterized protein</fullName>
    </submittedName>
</protein>
<name>A0AAD5F707_PRUDU</name>
<organism evidence="2 3">
    <name type="scientific">Prunus dulcis</name>
    <name type="common">Almond</name>
    <name type="synonym">Amygdalus dulcis</name>
    <dbReference type="NCBI Taxonomy" id="3755"/>
    <lineage>
        <taxon>Eukaryota</taxon>
        <taxon>Viridiplantae</taxon>
        <taxon>Streptophyta</taxon>
        <taxon>Embryophyta</taxon>
        <taxon>Tracheophyta</taxon>
        <taxon>Spermatophyta</taxon>
        <taxon>Magnoliopsida</taxon>
        <taxon>eudicotyledons</taxon>
        <taxon>Gunneridae</taxon>
        <taxon>Pentapetalae</taxon>
        <taxon>rosids</taxon>
        <taxon>fabids</taxon>
        <taxon>Rosales</taxon>
        <taxon>Rosaceae</taxon>
        <taxon>Amygdaloideae</taxon>
        <taxon>Amygdaleae</taxon>
        <taxon>Prunus</taxon>
    </lineage>
</organism>
<evidence type="ECO:0000256" key="1">
    <source>
        <dbReference type="SAM" id="Phobius"/>
    </source>
</evidence>
<keyword evidence="3" id="KW-1185">Reference proteome</keyword>
<dbReference type="Proteomes" id="UP001054821">
    <property type="component" value="Chromosome 1"/>
</dbReference>
<dbReference type="EMBL" id="JAJFAZ020000001">
    <property type="protein sequence ID" value="KAI5355428.1"/>
    <property type="molecule type" value="Genomic_DNA"/>
</dbReference>
<accession>A0AAD5F707</accession>
<dbReference type="AlphaFoldDB" id="A0AAD5F707"/>
<comment type="caution">
    <text evidence="2">The sequence shown here is derived from an EMBL/GenBank/DDBJ whole genome shotgun (WGS) entry which is preliminary data.</text>
</comment>
<evidence type="ECO:0000313" key="3">
    <source>
        <dbReference type="Proteomes" id="UP001054821"/>
    </source>
</evidence>